<name>A0A401GXY2_9APHY</name>
<dbReference type="GeneID" id="38783984"/>
<dbReference type="InParanoid" id="A0A401GXY2"/>
<comment type="caution">
    <text evidence="2">The sequence shown here is derived from an EMBL/GenBank/DDBJ whole genome shotgun (WGS) entry which is preliminary data.</text>
</comment>
<dbReference type="Proteomes" id="UP000287166">
    <property type="component" value="Unassembled WGS sequence"/>
</dbReference>
<proteinExistence type="predicted"/>
<reference evidence="2 3" key="1">
    <citation type="journal article" date="2018" name="Sci. Rep.">
        <title>Genome sequence of the cauliflower mushroom Sparassis crispa (Hanabiratake) and its association with beneficial usage.</title>
        <authorList>
            <person name="Kiyama R."/>
            <person name="Furutani Y."/>
            <person name="Kawaguchi K."/>
            <person name="Nakanishi T."/>
        </authorList>
    </citation>
    <scope>NUCLEOTIDE SEQUENCE [LARGE SCALE GENOMIC DNA]</scope>
</reference>
<accession>A0A401GXY2</accession>
<dbReference type="STRING" id="139825.A0A401GXY2"/>
<dbReference type="AlphaFoldDB" id="A0A401GXY2"/>
<feature type="region of interest" description="Disordered" evidence="1">
    <location>
        <begin position="284"/>
        <end position="304"/>
    </location>
</feature>
<evidence type="ECO:0000313" key="3">
    <source>
        <dbReference type="Proteomes" id="UP000287166"/>
    </source>
</evidence>
<dbReference type="EMBL" id="BFAD01000010">
    <property type="protein sequence ID" value="GBE87067.1"/>
    <property type="molecule type" value="Genomic_DNA"/>
</dbReference>
<dbReference type="RefSeq" id="XP_027617980.1">
    <property type="nucleotide sequence ID" value="XM_027762179.1"/>
</dbReference>
<evidence type="ECO:0000256" key="1">
    <source>
        <dbReference type="SAM" id="MobiDB-lite"/>
    </source>
</evidence>
<sequence length="505" mass="56011">MPRASASDVYAELLWSKDRGHPLWDPELAPGGEVRLGDVGFIREGAFHRLFNAYPHELWASAFGHTDQESEVNPFGVPEGFEPFSSRGRDNFGYRPRSPGLCHSRMSTDVTVTNLCRPSFGGMLPMIDTGVLSLEYNGNQHGAALLIEAGDSKFVKFTRRLSDYMKKNHDSWVLFANDTMDIDMASEDIVLVIGWGKTARWATVVMDEGAPPLIFTGAFGCPEAFRSSESAITHSNLKYKSGPRLAVDPPQSLDDPMWKHNQCIFVDYLKVRRRGLLKQVIKAAAKPRDSSNPRDNDSNVLESKQPFDPAGYVLDYILKHSEAEMAIASSLDIHMLCKDEEIPDNIPEFLEQVQPVIELTEDGLGILSLHKYMLHDLEISATIPPEGVPMSAVDVKGHDNTTGRQSALEEHQDGNLLLNHDDGGDYDTSTKEDIMTCGKGSSLVLQTEDNMDETPSHLPHMGLHLLQSVTCKSSLNYPVMTHHMFSADLQETHTLLPSQPTVLAL</sequence>
<feature type="compositionally biased region" description="Basic and acidic residues" evidence="1">
    <location>
        <begin position="286"/>
        <end position="297"/>
    </location>
</feature>
<gene>
    <name evidence="2" type="ORF">SCP_1003140</name>
</gene>
<keyword evidence="3" id="KW-1185">Reference proteome</keyword>
<evidence type="ECO:0000313" key="2">
    <source>
        <dbReference type="EMBL" id="GBE87067.1"/>
    </source>
</evidence>
<dbReference type="OrthoDB" id="2804412at2759"/>
<organism evidence="2 3">
    <name type="scientific">Sparassis crispa</name>
    <dbReference type="NCBI Taxonomy" id="139825"/>
    <lineage>
        <taxon>Eukaryota</taxon>
        <taxon>Fungi</taxon>
        <taxon>Dikarya</taxon>
        <taxon>Basidiomycota</taxon>
        <taxon>Agaricomycotina</taxon>
        <taxon>Agaricomycetes</taxon>
        <taxon>Polyporales</taxon>
        <taxon>Sparassidaceae</taxon>
        <taxon>Sparassis</taxon>
    </lineage>
</organism>
<protein>
    <submittedName>
        <fullName evidence="2">WD40 repeat-like protein</fullName>
    </submittedName>
</protein>